<dbReference type="RefSeq" id="WP_084079735.1">
    <property type="nucleotide sequence ID" value="NZ_FQUU01000001.1"/>
</dbReference>
<protein>
    <recommendedName>
        <fullName evidence="6">DUF5107 domain-containing protein</fullName>
    </recommendedName>
</protein>
<gene>
    <name evidence="4" type="ORF">SAMN02745131_00141</name>
</gene>
<sequence>MHSFKTILLVLVCSFSFQKLFALPGPKPVTYKVYEQVVLTHLLTPSGPIPTAFDPNGVYPYQSYSETSNRPVPKSYRFVELENEHMKVTICPDLGGKVFSMIQKPSGKEVLYVPDVIRYTRILPRFYFVAGGIEVSFPISHSPSQNEKVNYRVDKINNRTYVTCGERELRFGMQWSVEYSLGPDDKYLTERVVFHNPGKNAYPWMSWSNAAMPSAPDTRFDFPKGRVLSHASHIDTIDWVKQGPRVEGDIKEMTGYFWKTKDVNAFGAYTPSYGTGLYHIADDKIASGIKLWSYGVGSDSAWSVLSTAKHQTYLEIQGGPIGDQSIKLQMEPGQTRWHIEYWMPTDAPANIYQLKVPLQQLRPLKEIPLFGWARNEEVSIWNALRTAYQQRTAVPLPPGIDKNLWAPSGMEDLGNAFTYAINKSKGENNELWKYYYGAWLAGRGEKDAAIQQLNLSKQGVAKVLLARLLKINGDLTGAQKAFESIQEKWLQIHPQVIVERDKLLRAIGQQTIPEREKWLSAVAALKDEWVIERRIQLLIDKGEYATAKDLLLSTEFQKVHQTYTRTGLWLQLCKKLNLDCENIPTQLGEDRLATFGAYREYE</sequence>
<evidence type="ECO:0008006" key="6">
    <source>
        <dbReference type="Google" id="ProtNLM"/>
    </source>
</evidence>
<dbReference type="Pfam" id="PF17128">
    <property type="entry name" value="DUF5107"/>
    <property type="match status" value="1"/>
</dbReference>
<dbReference type="Proteomes" id="UP000184048">
    <property type="component" value="Unassembled WGS sequence"/>
</dbReference>
<dbReference type="Pfam" id="PF22256">
    <property type="entry name" value="BDI_1685-like_C"/>
    <property type="match status" value="1"/>
</dbReference>
<dbReference type="InterPro" id="IPR033396">
    <property type="entry name" value="DUF5107"/>
</dbReference>
<feature type="chain" id="PRO_5012092758" description="DUF5107 domain-containing protein" evidence="1">
    <location>
        <begin position="23"/>
        <end position="602"/>
    </location>
</feature>
<evidence type="ECO:0000313" key="4">
    <source>
        <dbReference type="EMBL" id="SHE32414.1"/>
    </source>
</evidence>
<keyword evidence="1" id="KW-0732">Signal</keyword>
<evidence type="ECO:0000259" key="2">
    <source>
        <dbReference type="Pfam" id="PF17128"/>
    </source>
</evidence>
<accession>A0A1M4SJF4</accession>
<feature type="domain" description="DUF5107" evidence="2">
    <location>
        <begin position="54"/>
        <end position="345"/>
    </location>
</feature>
<proteinExistence type="predicted"/>
<organism evidence="4 5">
    <name type="scientific">Flavisolibacter ginsengisoli DSM 18119</name>
    <dbReference type="NCBI Taxonomy" id="1121884"/>
    <lineage>
        <taxon>Bacteria</taxon>
        <taxon>Pseudomonadati</taxon>
        <taxon>Bacteroidota</taxon>
        <taxon>Chitinophagia</taxon>
        <taxon>Chitinophagales</taxon>
        <taxon>Chitinophagaceae</taxon>
        <taxon>Flavisolibacter</taxon>
    </lineage>
</organism>
<dbReference type="STRING" id="1121884.SAMN02745131_00141"/>
<dbReference type="AlphaFoldDB" id="A0A1M4SJF4"/>
<evidence type="ECO:0000256" key="1">
    <source>
        <dbReference type="SAM" id="SignalP"/>
    </source>
</evidence>
<feature type="signal peptide" evidence="1">
    <location>
        <begin position="1"/>
        <end position="22"/>
    </location>
</feature>
<evidence type="ECO:0000259" key="3">
    <source>
        <dbReference type="Pfam" id="PF22256"/>
    </source>
</evidence>
<dbReference type="InterPro" id="IPR053983">
    <property type="entry name" value="BDI_1685-like_C"/>
</dbReference>
<name>A0A1M4SJF4_9BACT</name>
<feature type="domain" description="BDI-1685-like C-terminal" evidence="3">
    <location>
        <begin position="381"/>
        <end position="572"/>
    </location>
</feature>
<keyword evidence="5" id="KW-1185">Reference proteome</keyword>
<evidence type="ECO:0000313" key="5">
    <source>
        <dbReference type="Proteomes" id="UP000184048"/>
    </source>
</evidence>
<reference evidence="4 5" key="1">
    <citation type="submission" date="2016-11" db="EMBL/GenBank/DDBJ databases">
        <authorList>
            <person name="Jaros S."/>
            <person name="Januszkiewicz K."/>
            <person name="Wedrychowicz H."/>
        </authorList>
    </citation>
    <scope>NUCLEOTIDE SEQUENCE [LARGE SCALE GENOMIC DNA]</scope>
    <source>
        <strain evidence="4 5">DSM 18119</strain>
    </source>
</reference>
<dbReference type="EMBL" id="FQUU01000001">
    <property type="protein sequence ID" value="SHE32414.1"/>
    <property type="molecule type" value="Genomic_DNA"/>
</dbReference>
<dbReference type="OrthoDB" id="174931at2"/>